<dbReference type="STRING" id="99656.SAMN05421659_101330"/>
<reference evidence="1 2" key="1">
    <citation type="submission" date="2016-10" db="EMBL/GenBank/DDBJ databases">
        <authorList>
            <person name="de Groot N.N."/>
        </authorList>
    </citation>
    <scope>NUCLEOTIDE SEQUENCE [LARGE SCALE GENOMIC DNA]</scope>
    <source>
        <strain evidence="1 2">DSM 9179</strain>
    </source>
</reference>
<gene>
    <name evidence="1" type="ORF">SAMN05421659_101330</name>
</gene>
<sequence length="419" mass="49886">MINSRNEIIELLKEYTVTQQEFTYQFWMSEEKEWNIKRQVAYANGIVFGKFREEDAKTRKVLKEGVTDNALFSEIRVNLERRIKKIEELEQPVILQQKLRESYKKQRDELSTYSIDKWISKNCEWIREDVKGNAYSEVRVLLYLYYAFDNYDYQRKNPFCSDLNELDIVYNSILDKHSQYHKYGIVSVDGERELIPIDPPHIYDRSINKTFFTKNVPLNLLEKIAEMISSGIVKDFSVRLISEPGHKGKLDCAHLAEALERGKVFDFVNLGDYSISRLYSKKYEDCMWVVIDSQNITFEELCDDFEACNDMIVTQVVHLQYEKEGDSAYITHLDHEYIFYTIDEYENRTSNVTQKGTAKTRMKSFKIDNSKIPFDYKCKVLRKDENGNDLPQEYEQFLCYVLECYFKHKDLLKEYFHKV</sequence>
<evidence type="ECO:0000313" key="1">
    <source>
        <dbReference type="EMBL" id="SEV85083.1"/>
    </source>
</evidence>
<dbReference type="EMBL" id="FOJI01000001">
    <property type="protein sequence ID" value="SEV85083.1"/>
    <property type="molecule type" value="Genomic_DNA"/>
</dbReference>
<accession>A0A1I0M9Q8</accession>
<dbReference type="RefSeq" id="WP_092449900.1">
    <property type="nucleotide sequence ID" value="NZ_FOJI01000001.1"/>
</dbReference>
<evidence type="ECO:0000313" key="2">
    <source>
        <dbReference type="Proteomes" id="UP000199701"/>
    </source>
</evidence>
<organism evidence="1 2">
    <name type="scientific">[Clostridium] fimetarium</name>
    <dbReference type="NCBI Taxonomy" id="99656"/>
    <lineage>
        <taxon>Bacteria</taxon>
        <taxon>Bacillati</taxon>
        <taxon>Bacillota</taxon>
        <taxon>Clostridia</taxon>
        <taxon>Lachnospirales</taxon>
        <taxon>Lachnospiraceae</taxon>
    </lineage>
</organism>
<name>A0A1I0M9Q8_9FIRM</name>
<proteinExistence type="predicted"/>
<dbReference type="AlphaFoldDB" id="A0A1I0M9Q8"/>
<protein>
    <submittedName>
        <fullName evidence="1">Uncharacterized protein</fullName>
    </submittedName>
</protein>
<dbReference type="OrthoDB" id="9204489at2"/>
<keyword evidence="2" id="KW-1185">Reference proteome</keyword>
<dbReference type="Proteomes" id="UP000199701">
    <property type="component" value="Unassembled WGS sequence"/>
</dbReference>